<evidence type="ECO:0000313" key="4">
    <source>
        <dbReference type="Proteomes" id="UP000005324"/>
    </source>
</evidence>
<name>D5RJR5_9PROT</name>
<reference evidence="3 4" key="1">
    <citation type="submission" date="2010-04" db="EMBL/GenBank/DDBJ databases">
        <authorList>
            <person name="Qin X."/>
            <person name="Bachman B."/>
            <person name="Battles P."/>
            <person name="Bell A."/>
            <person name="Bess C."/>
            <person name="Bickham C."/>
            <person name="Chaboub L."/>
            <person name="Chen D."/>
            <person name="Coyle M."/>
            <person name="Deiros D.R."/>
            <person name="Dinh H."/>
            <person name="Forbes L."/>
            <person name="Fowler G."/>
            <person name="Francisco L."/>
            <person name="Fu Q."/>
            <person name="Gubbala S."/>
            <person name="Hale W."/>
            <person name="Han Y."/>
            <person name="Hemphill L."/>
            <person name="Highlander S.K."/>
            <person name="Hirani K."/>
            <person name="Hogues M."/>
            <person name="Jackson L."/>
            <person name="Jakkamsetti A."/>
            <person name="Javaid M."/>
            <person name="Jiang H."/>
            <person name="Korchina V."/>
            <person name="Kovar C."/>
            <person name="Lara F."/>
            <person name="Lee S."/>
            <person name="Mata R."/>
            <person name="Mathew T."/>
            <person name="Moen C."/>
            <person name="Morales K."/>
            <person name="Munidasa M."/>
            <person name="Nazareth L."/>
            <person name="Ngo R."/>
            <person name="Nguyen L."/>
            <person name="Okwuonu G."/>
            <person name="Ongeri F."/>
            <person name="Patil S."/>
            <person name="Petrosino J."/>
            <person name="Pham C."/>
            <person name="Pham P."/>
            <person name="Pu L.-L."/>
            <person name="Puazo M."/>
            <person name="Raj R."/>
            <person name="Reid J."/>
            <person name="Rouhana J."/>
            <person name="Saada N."/>
            <person name="Shang Y."/>
            <person name="Simmons D."/>
            <person name="Thornton R."/>
            <person name="Warren J."/>
            <person name="Weissenberger G."/>
            <person name="Zhang J."/>
            <person name="Zhang L."/>
            <person name="Zhou C."/>
            <person name="Zhu D."/>
            <person name="Muzny D."/>
            <person name="Worley K."/>
            <person name="Gibbs R."/>
        </authorList>
    </citation>
    <scope>NUCLEOTIDE SEQUENCE [LARGE SCALE GENOMIC DNA]</scope>
    <source>
        <strain evidence="3 4">ATCC 49957</strain>
    </source>
</reference>
<organism evidence="3 4">
    <name type="scientific">Pseudoroseomonas cervicalis ATCC 49957</name>
    <dbReference type="NCBI Taxonomy" id="525371"/>
    <lineage>
        <taxon>Bacteria</taxon>
        <taxon>Pseudomonadati</taxon>
        <taxon>Pseudomonadota</taxon>
        <taxon>Alphaproteobacteria</taxon>
        <taxon>Acetobacterales</taxon>
        <taxon>Roseomonadaceae</taxon>
        <taxon>Roseomonas</taxon>
    </lineage>
</organism>
<dbReference type="EMBL" id="ADVL01000217">
    <property type="protein sequence ID" value="EFH12468.1"/>
    <property type="molecule type" value="Genomic_DNA"/>
</dbReference>
<evidence type="ECO:0000256" key="2">
    <source>
        <dbReference type="SAM" id="SignalP"/>
    </source>
</evidence>
<dbReference type="OrthoDB" id="7250553at2"/>
<dbReference type="Pfam" id="PF03401">
    <property type="entry name" value="TctC"/>
    <property type="match status" value="1"/>
</dbReference>
<dbReference type="HOGENOM" id="CLU_045683_0_0_5"/>
<evidence type="ECO:0000256" key="1">
    <source>
        <dbReference type="ARBA" id="ARBA00006987"/>
    </source>
</evidence>
<accession>D5RJR5</accession>
<comment type="similarity">
    <text evidence="1">Belongs to the UPF0065 (bug) family.</text>
</comment>
<proteinExistence type="inferred from homology"/>
<feature type="signal peptide" evidence="2">
    <location>
        <begin position="1"/>
        <end position="26"/>
    </location>
</feature>
<keyword evidence="2" id="KW-0732">Signal</keyword>
<dbReference type="SUPFAM" id="SSF53850">
    <property type="entry name" value="Periplasmic binding protein-like II"/>
    <property type="match status" value="1"/>
</dbReference>
<dbReference type="InterPro" id="IPR006311">
    <property type="entry name" value="TAT_signal"/>
</dbReference>
<comment type="caution">
    <text evidence="3">The sequence shown here is derived from an EMBL/GenBank/DDBJ whole genome shotgun (WGS) entry which is preliminary data.</text>
</comment>
<dbReference type="RefSeq" id="WP_007005174.1">
    <property type="nucleotide sequence ID" value="NZ_GG770781.1"/>
</dbReference>
<dbReference type="Proteomes" id="UP000005324">
    <property type="component" value="Unassembled WGS sequence"/>
</dbReference>
<sequence length="328" mass="34306">MTEISRRAALGLLPGLAALPALPALAQTAPRWPDRPVTIIVPWAPGGSTDILARIVAEHLRAAIGQPVLVENRSGASGNIGSAAVARANPDGYTLLFGSMSTHAMNDALFTTMPFHGVDAFAPVALLAYVTNTMVIHPSVPARTVAEFIAYAKANPGKITYASAGVGSTNHLCAAMFAQMAGLDMVHVPYRGGAPAVLDTIAGQTQLLFSAGTQTFAPVREGRLRLLAVTEAQRSALLPEVPTLAETVPGAVMAVWYGAFGPAGMDPALVARLNTEINRVLMLPEVKTRMAEIGVEVVNASPAEFSTTLRQDAARWGGLIRQLGITAD</sequence>
<dbReference type="PIRSF" id="PIRSF017082">
    <property type="entry name" value="YflP"/>
    <property type="match status" value="1"/>
</dbReference>
<dbReference type="PANTHER" id="PTHR42928:SF5">
    <property type="entry name" value="BLR1237 PROTEIN"/>
    <property type="match status" value="1"/>
</dbReference>
<dbReference type="Gene3D" id="3.40.190.10">
    <property type="entry name" value="Periplasmic binding protein-like II"/>
    <property type="match status" value="1"/>
</dbReference>
<dbReference type="CDD" id="cd13578">
    <property type="entry name" value="PBP2_Bug27"/>
    <property type="match status" value="1"/>
</dbReference>
<dbReference type="PROSITE" id="PS51318">
    <property type="entry name" value="TAT"/>
    <property type="match status" value="1"/>
</dbReference>
<protein>
    <submittedName>
        <fullName evidence="3">Tat pathway signal sequence domain protein</fullName>
    </submittedName>
</protein>
<evidence type="ECO:0000313" key="3">
    <source>
        <dbReference type="EMBL" id="EFH12468.1"/>
    </source>
</evidence>
<dbReference type="PANTHER" id="PTHR42928">
    <property type="entry name" value="TRICARBOXYLATE-BINDING PROTEIN"/>
    <property type="match status" value="1"/>
</dbReference>
<dbReference type="Gene3D" id="3.40.190.150">
    <property type="entry name" value="Bordetella uptake gene, domain 1"/>
    <property type="match status" value="1"/>
</dbReference>
<feature type="chain" id="PRO_5003075542" evidence="2">
    <location>
        <begin position="27"/>
        <end position="328"/>
    </location>
</feature>
<gene>
    <name evidence="3" type="ORF">HMPREF0731_1325</name>
</gene>
<keyword evidence="4" id="KW-1185">Reference proteome</keyword>
<dbReference type="AlphaFoldDB" id="D5RJR5"/>
<dbReference type="InterPro" id="IPR042100">
    <property type="entry name" value="Bug_dom1"/>
</dbReference>
<dbReference type="InterPro" id="IPR005064">
    <property type="entry name" value="BUG"/>
</dbReference>